<reference evidence="2" key="1">
    <citation type="journal article" date="2022" name="Plant J.">
        <title>Strategies of tolerance reflected in two North American maple genomes.</title>
        <authorList>
            <person name="McEvoy S.L."/>
            <person name="Sezen U.U."/>
            <person name="Trouern-Trend A."/>
            <person name="McMahon S.M."/>
            <person name="Schaberg P.G."/>
            <person name="Yang J."/>
            <person name="Wegrzyn J.L."/>
            <person name="Swenson N.G."/>
        </authorList>
    </citation>
    <scope>NUCLEOTIDE SEQUENCE</scope>
    <source>
        <strain evidence="2">NS2018</strain>
    </source>
</reference>
<comment type="caution">
    <text evidence="2">The sequence shown here is derived from an EMBL/GenBank/DDBJ whole genome shotgun (WGS) entry which is preliminary data.</text>
</comment>
<reference evidence="2" key="2">
    <citation type="submission" date="2023-06" db="EMBL/GenBank/DDBJ databases">
        <authorList>
            <person name="Swenson N.G."/>
            <person name="Wegrzyn J.L."/>
            <person name="Mcevoy S.L."/>
        </authorList>
    </citation>
    <scope>NUCLEOTIDE SEQUENCE</scope>
    <source>
        <strain evidence="2">NS2018</strain>
        <tissue evidence="2">Leaf</tissue>
    </source>
</reference>
<accession>A0AA39T459</accession>
<evidence type="ECO:0000259" key="1">
    <source>
        <dbReference type="Pfam" id="PF07727"/>
    </source>
</evidence>
<dbReference type="Pfam" id="PF07727">
    <property type="entry name" value="RVT_2"/>
    <property type="match status" value="1"/>
</dbReference>
<dbReference type="InterPro" id="IPR013103">
    <property type="entry name" value="RVT_2"/>
</dbReference>
<keyword evidence="3" id="KW-1185">Reference proteome</keyword>
<feature type="domain" description="Reverse transcriptase Ty1/copia-type" evidence="1">
    <location>
        <begin position="11"/>
        <end position="139"/>
    </location>
</feature>
<organism evidence="2 3">
    <name type="scientific">Acer saccharum</name>
    <name type="common">Sugar maple</name>
    <dbReference type="NCBI Taxonomy" id="4024"/>
    <lineage>
        <taxon>Eukaryota</taxon>
        <taxon>Viridiplantae</taxon>
        <taxon>Streptophyta</taxon>
        <taxon>Embryophyta</taxon>
        <taxon>Tracheophyta</taxon>
        <taxon>Spermatophyta</taxon>
        <taxon>Magnoliopsida</taxon>
        <taxon>eudicotyledons</taxon>
        <taxon>Gunneridae</taxon>
        <taxon>Pentapetalae</taxon>
        <taxon>rosids</taxon>
        <taxon>malvids</taxon>
        <taxon>Sapindales</taxon>
        <taxon>Sapindaceae</taxon>
        <taxon>Hippocastanoideae</taxon>
        <taxon>Acereae</taxon>
        <taxon>Acer</taxon>
    </lineage>
</organism>
<dbReference type="AlphaFoldDB" id="A0AA39T459"/>
<gene>
    <name evidence="2" type="ORF">LWI29_018076</name>
</gene>
<evidence type="ECO:0000313" key="2">
    <source>
        <dbReference type="EMBL" id="KAK0600749.1"/>
    </source>
</evidence>
<proteinExistence type="predicted"/>
<dbReference type="EMBL" id="JAUESC010000003">
    <property type="protein sequence ID" value="KAK0600749.1"/>
    <property type="molecule type" value="Genomic_DNA"/>
</dbReference>
<sequence length="164" mass="18889">MKEEMDSMKSNHVWDLVDLPPGRNAIGNKWVLRIKQKADGIVERYKACLVAKGYTQQEGIDYEETFSHVVRFASICLILAIVAHMDLELHQMDVKTAFLNGELDEEIYMEQPVNFISKGQERKVCKLKRSIYGSKHHPNNGTYGSIRLLCLMDSKWLKRTIVCT</sequence>
<name>A0AA39T459_ACESA</name>
<dbReference type="Proteomes" id="UP001168877">
    <property type="component" value="Unassembled WGS sequence"/>
</dbReference>
<protein>
    <recommendedName>
        <fullName evidence="1">Reverse transcriptase Ty1/copia-type domain-containing protein</fullName>
    </recommendedName>
</protein>
<evidence type="ECO:0000313" key="3">
    <source>
        <dbReference type="Proteomes" id="UP001168877"/>
    </source>
</evidence>